<evidence type="ECO:0000256" key="5">
    <source>
        <dbReference type="ARBA" id="ARBA00023136"/>
    </source>
</evidence>
<keyword evidence="3" id="KW-0309">Germination</keyword>
<protein>
    <submittedName>
        <fullName evidence="11">Spore gernimation protein GerC</fullName>
    </submittedName>
</protein>
<dbReference type="GO" id="GO:0016020">
    <property type="term" value="C:membrane"/>
    <property type="evidence" value="ECO:0007669"/>
    <property type="project" value="UniProtKB-SubCell"/>
</dbReference>
<dbReference type="GO" id="GO:0009847">
    <property type="term" value="P:spore germination"/>
    <property type="evidence" value="ECO:0007669"/>
    <property type="project" value="InterPro"/>
</dbReference>
<accession>A0A1B7KRW9</accession>
<comment type="subcellular location">
    <subcellularLocation>
        <location evidence="1">Membrane</location>
        <topology evidence="1">Lipid-anchor</topology>
    </subcellularLocation>
</comment>
<evidence type="ECO:0000313" key="11">
    <source>
        <dbReference type="EMBL" id="OAT72828.1"/>
    </source>
</evidence>
<dbReference type="PANTHER" id="PTHR35789:SF1">
    <property type="entry name" value="SPORE GERMINATION PROTEIN B3"/>
    <property type="match status" value="1"/>
</dbReference>
<keyword evidence="5" id="KW-0472">Membrane</keyword>
<evidence type="ECO:0000256" key="6">
    <source>
        <dbReference type="ARBA" id="ARBA00023139"/>
    </source>
</evidence>
<feature type="signal peptide" evidence="8">
    <location>
        <begin position="1"/>
        <end position="24"/>
    </location>
</feature>
<sequence length="380" mass="43339">MKCKTAFPLIISIFLLAGCWGAQNIDHLFYVGVIGVDYKDNQFIVYVSLTSFTGLAKVESGGAKEKSGIAVGKAKGETFNIATDNLYSSIQRMVSWAHVKSIVFTKRALKKGVLEDVLDVLDRYHEIRNTIWVYATDEPLTKLFFGAAPILHTSPYYSLLASPEESFQQSSLIRPIRLNRFVADIHEASKTAQLPYLNITTRIWKEDNKKKPMLNLKGLCFINNDELQKCFDRSQLLGIRWLEKEISRTTIYIKKGNKVIASVPVLHPKTKISYQHNGNIPVFNIDISISGNVIELREKLTEKQLIHLAQKTVEEEIRNLYKLGLKYDIDTLNLSETLYRQNPEDWKKFSKNGKIPLTDENLKKINVKISIDTSGKEKLR</sequence>
<dbReference type="AlphaFoldDB" id="A0A1B7KRW9"/>
<organism evidence="11 12">
    <name type="scientific">Parageobacillus thermoglucosidasius</name>
    <name type="common">Geobacillus thermoglucosidasius</name>
    <dbReference type="NCBI Taxonomy" id="1426"/>
    <lineage>
        <taxon>Bacteria</taxon>
        <taxon>Bacillati</taxon>
        <taxon>Bacillota</taxon>
        <taxon>Bacilli</taxon>
        <taxon>Bacillales</taxon>
        <taxon>Anoxybacillaceae</taxon>
        <taxon>Parageobacillus</taxon>
    </lineage>
</organism>
<name>A0A1B7KRW9_PARTM</name>
<evidence type="ECO:0000259" key="9">
    <source>
        <dbReference type="Pfam" id="PF05504"/>
    </source>
</evidence>
<evidence type="ECO:0000256" key="2">
    <source>
        <dbReference type="ARBA" id="ARBA00007886"/>
    </source>
</evidence>
<comment type="similarity">
    <text evidence="2">Belongs to the GerABKC lipoprotein family.</text>
</comment>
<dbReference type="InterPro" id="IPR046953">
    <property type="entry name" value="Spore_GerAC-like_C"/>
</dbReference>
<feature type="domain" description="Spore germination GerAC-like C-terminal" evidence="9">
    <location>
        <begin position="218"/>
        <end position="374"/>
    </location>
</feature>
<dbReference type="InterPro" id="IPR057336">
    <property type="entry name" value="GerAC_N"/>
</dbReference>
<dbReference type="InterPro" id="IPR038501">
    <property type="entry name" value="Spore_GerAC_C_sf"/>
</dbReference>
<gene>
    <name evidence="11" type="ORF">A7K69_07785</name>
</gene>
<evidence type="ECO:0000259" key="10">
    <source>
        <dbReference type="Pfam" id="PF25198"/>
    </source>
</evidence>
<dbReference type="Pfam" id="PF05504">
    <property type="entry name" value="Spore_GerAC"/>
    <property type="match status" value="1"/>
</dbReference>
<evidence type="ECO:0000256" key="1">
    <source>
        <dbReference type="ARBA" id="ARBA00004635"/>
    </source>
</evidence>
<dbReference type="EMBL" id="LXMA01000023">
    <property type="protein sequence ID" value="OAT72828.1"/>
    <property type="molecule type" value="Genomic_DNA"/>
</dbReference>
<dbReference type="RefSeq" id="WP_064551797.1">
    <property type="nucleotide sequence ID" value="NZ_LXMA01000023.1"/>
</dbReference>
<proteinExistence type="inferred from homology"/>
<evidence type="ECO:0000256" key="8">
    <source>
        <dbReference type="SAM" id="SignalP"/>
    </source>
</evidence>
<feature type="chain" id="PRO_5039235039" evidence="8">
    <location>
        <begin position="25"/>
        <end position="380"/>
    </location>
</feature>
<keyword evidence="7" id="KW-0449">Lipoprotein</keyword>
<evidence type="ECO:0000256" key="7">
    <source>
        <dbReference type="ARBA" id="ARBA00023288"/>
    </source>
</evidence>
<evidence type="ECO:0000256" key="4">
    <source>
        <dbReference type="ARBA" id="ARBA00022729"/>
    </source>
</evidence>
<dbReference type="InterPro" id="IPR008844">
    <property type="entry name" value="Spore_GerAC-like"/>
</dbReference>
<evidence type="ECO:0000313" key="12">
    <source>
        <dbReference type="Proteomes" id="UP000078290"/>
    </source>
</evidence>
<reference evidence="12" key="1">
    <citation type="submission" date="2016-05" db="EMBL/GenBank/DDBJ databases">
        <authorList>
            <person name="Wang W."/>
            <person name="Zhu L."/>
        </authorList>
    </citation>
    <scope>NUCLEOTIDE SEQUENCE [LARGE SCALE GENOMIC DNA]</scope>
    <source>
        <strain evidence="12">W-2</strain>
    </source>
</reference>
<dbReference type="Gene3D" id="3.30.300.210">
    <property type="entry name" value="Nutrient germinant receptor protein C, domain 3"/>
    <property type="match status" value="1"/>
</dbReference>
<comment type="caution">
    <text evidence="11">The sequence shown here is derived from an EMBL/GenBank/DDBJ whole genome shotgun (WGS) entry which is preliminary data.</text>
</comment>
<dbReference type="Proteomes" id="UP000078290">
    <property type="component" value="Unassembled WGS sequence"/>
</dbReference>
<dbReference type="PROSITE" id="PS51257">
    <property type="entry name" value="PROKAR_LIPOPROTEIN"/>
    <property type="match status" value="1"/>
</dbReference>
<dbReference type="Pfam" id="PF25198">
    <property type="entry name" value="Spore_GerAC_N"/>
    <property type="match status" value="1"/>
</dbReference>
<evidence type="ECO:0000256" key="3">
    <source>
        <dbReference type="ARBA" id="ARBA00022544"/>
    </source>
</evidence>
<keyword evidence="6" id="KW-0564">Palmitate</keyword>
<dbReference type="OrthoDB" id="2380468at2"/>
<dbReference type="NCBIfam" id="TIGR02887">
    <property type="entry name" value="spore_ger_x_C"/>
    <property type="match status" value="1"/>
</dbReference>
<feature type="domain" description="Spore germination protein N-terminal" evidence="10">
    <location>
        <begin position="22"/>
        <end position="198"/>
    </location>
</feature>
<keyword evidence="4 8" id="KW-0732">Signal</keyword>
<dbReference type="PANTHER" id="PTHR35789">
    <property type="entry name" value="SPORE GERMINATION PROTEIN B3"/>
    <property type="match status" value="1"/>
</dbReference>